<keyword evidence="3" id="KW-1185">Reference proteome</keyword>
<proteinExistence type="predicted"/>
<feature type="region of interest" description="Disordered" evidence="1">
    <location>
        <begin position="24"/>
        <end position="56"/>
    </location>
</feature>
<dbReference type="AlphaFoldDB" id="A0AAN4ZGM3"/>
<dbReference type="Proteomes" id="UP001328107">
    <property type="component" value="Unassembled WGS sequence"/>
</dbReference>
<feature type="region of interest" description="Disordered" evidence="1">
    <location>
        <begin position="109"/>
        <end position="129"/>
    </location>
</feature>
<evidence type="ECO:0000313" key="3">
    <source>
        <dbReference type="Proteomes" id="UP001328107"/>
    </source>
</evidence>
<reference evidence="3" key="1">
    <citation type="submission" date="2022-10" db="EMBL/GenBank/DDBJ databases">
        <title>Genome assembly of Pristionchus species.</title>
        <authorList>
            <person name="Yoshida K."/>
            <person name="Sommer R.J."/>
        </authorList>
    </citation>
    <scope>NUCLEOTIDE SEQUENCE [LARGE SCALE GENOMIC DNA]</scope>
    <source>
        <strain evidence="3">RS5460</strain>
    </source>
</reference>
<dbReference type="EMBL" id="BTRK01000003">
    <property type="protein sequence ID" value="GMR40837.1"/>
    <property type="molecule type" value="Genomic_DNA"/>
</dbReference>
<evidence type="ECO:0000313" key="2">
    <source>
        <dbReference type="EMBL" id="GMR40837.1"/>
    </source>
</evidence>
<name>A0AAN4ZGM3_9BILA</name>
<feature type="non-terminal residue" evidence="2">
    <location>
        <position position="1"/>
    </location>
</feature>
<gene>
    <name evidence="2" type="ORF">PMAYCL1PPCAC_11032</name>
</gene>
<feature type="compositionally biased region" description="Basic residues" evidence="1">
    <location>
        <begin position="26"/>
        <end position="45"/>
    </location>
</feature>
<protein>
    <submittedName>
        <fullName evidence="2">Uncharacterized protein</fullName>
    </submittedName>
</protein>
<evidence type="ECO:0000256" key="1">
    <source>
        <dbReference type="SAM" id="MobiDB-lite"/>
    </source>
</evidence>
<comment type="caution">
    <text evidence="2">The sequence shown here is derived from an EMBL/GenBank/DDBJ whole genome shotgun (WGS) entry which is preliminary data.</text>
</comment>
<organism evidence="2 3">
    <name type="scientific">Pristionchus mayeri</name>
    <dbReference type="NCBI Taxonomy" id="1317129"/>
    <lineage>
        <taxon>Eukaryota</taxon>
        <taxon>Metazoa</taxon>
        <taxon>Ecdysozoa</taxon>
        <taxon>Nematoda</taxon>
        <taxon>Chromadorea</taxon>
        <taxon>Rhabditida</taxon>
        <taxon>Rhabditina</taxon>
        <taxon>Diplogasteromorpha</taxon>
        <taxon>Diplogasteroidea</taxon>
        <taxon>Neodiplogasteridae</taxon>
        <taxon>Pristionchus</taxon>
    </lineage>
</organism>
<sequence length="412" mass="46051">GNSLLLSGDRRSVRLLYVGRSSTRNRGYRRRRAPRRDHLRHRIRRPPAGDSHEDHRPVRLQFADTPQSDLAPHALSLQHSGLARRHVVGGVEIGTFSLSSASAVELPRTAAGAREGGGRGEVRPAAPQPHLQQVRMRQQRLLPLSASSSNLHVVSSASDDHPHQQQQQQQPHILLRRLSRSRMQIVLTMNSPIDLLQSPCVCHFLHLRGVPMDDSLATRLLLADYRTVRGTSVDRVSMASQENMPKLVTKVGVPHPVSMFNHSSRASTEALTPALVLGSGTTQFAIEAAIGCTYIHPSFDDAALLQIVVHDKLVRRSIRLPLSKITHTGIVEPARAFESRALQLHEKFPVDSLLWECLPSDRLFPPVDSLKEFPSEMAPHTRFYFSSIPSVVLEVLINRMNLRVHIDYAMKR</sequence>
<accession>A0AAN4ZGM3</accession>
<feature type="region of interest" description="Disordered" evidence="1">
    <location>
        <begin position="151"/>
        <end position="171"/>
    </location>
</feature>